<keyword evidence="1" id="KW-0472">Membrane</keyword>
<gene>
    <name evidence="2" type="ORF">Tco_1068376</name>
</gene>
<organism evidence="2 3">
    <name type="scientific">Tanacetum coccineum</name>
    <dbReference type="NCBI Taxonomy" id="301880"/>
    <lineage>
        <taxon>Eukaryota</taxon>
        <taxon>Viridiplantae</taxon>
        <taxon>Streptophyta</taxon>
        <taxon>Embryophyta</taxon>
        <taxon>Tracheophyta</taxon>
        <taxon>Spermatophyta</taxon>
        <taxon>Magnoliopsida</taxon>
        <taxon>eudicotyledons</taxon>
        <taxon>Gunneridae</taxon>
        <taxon>Pentapetalae</taxon>
        <taxon>asterids</taxon>
        <taxon>campanulids</taxon>
        <taxon>Asterales</taxon>
        <taxon>Asteraceae</taxon>
        <taxon>Asteroideae</taxon>
        <taxon>Anthemideae</taxon>
        <taxon>Anthemidinae</taxon>
        <taxon>Tanacetum</taxon>
    </lineage>
</organism>
<feature type="transmembrane region" description="Helical" evidence="1">
    <location>
        <begin position="427"/>
        <end position="449"/>
    </location>
</feature>
<evidence type="ECO:0000313" key="2">
    <source>
        <dbReference type="EMBL" id="GJT86659.1"/>
    </source>
</evidence>
<dbReference type="PANTHER" id="PTHR33116:SF77">
    <property type="entry name" value="RNA-DIRECTED DNA POLYMERASE"/>
    <property type="match status" value="1"/>
</dbReference>
<keyword evidence="2" id="KW-0695">RNA-directed DNA polymerase</keyword>
<reference evidence="2" key="1">
    <citation type="journal article" date="2022" name="Int. J. Mol. Sci.">
        <title>Draft Genome of Tanacetum Coccineum: Genomic Comparison of Closely Related Tanacetum-Family Plants.</title>
        <authorList>
            <person name="Yamashiro T."/>
            <person name="Shiraishi A."/>
            <person name="Nakayama K."/>
            <person name="Satake H."/>
        </authorList>
    </citation>
    <scope>NUCLEOTIDE SEQUENCE</scope>
</reference>
<dbReference type="Proteomes" id="UP001151760">
    <property type="component" value="Unassembled WGS sequence"/>
</dbReference>
<comment type="caution">
    <text evidence="2">The sequence shown here is derived from an EMBL/GenBank/DDBJ whole genome shotgun (WGS) entry which is preliminary data.</text>
</comment>
<keyword evidence="1" id="KW-1133">Transmembrane helix</keyword>
<dbReference type="EMBL" id="BQNB010019567">
    <property type="protein sequence ID" value="GJT86659.1"/>
    <property type="molecule type" value="Genomic_DNA"/>
</dbReference>
<keyword evidence="3" id="KW-1185">Reference proteome</keyword>
<keyword evidence="2" id="KW-0808">Transferase</keyword>
<protein>
    <submittedName>
        <fullName evidence="2">RNA-directed DNA polymerase, eukaryota</fullName>
    </submittedName>
</protein>
<dbReference type="GO" id="GO:0003964">
    <property type="term" value="F:RNA-directed DNA polymerase activity"/>
    <property type="evidence" value="ECO:0007669"/>
    <property type="project" value="UniProtKB-KW"/>
</dbReference>
<keyword evidence="2" id="KW-0548">Nucleotidyltransferase</keyword>
<accession>A0ABQ5HGD8</accession>
<evidence type="ECO:0000313" key="3">
    <source>
        <dbReference type="Proteomes" id="UP001151760"/>
    </source>
</evidence>
<sequence>MATKKGEGLEADLEKYREEVKGNFAALGNNVDSEVEALRKRQELEDKRYEEAKYMLLSLANKDTSYVRPVEPLKKVQTGLKFDDLGFLIPPTNTGTSADGGQKKISEIMGEDDNSWGDYDGFMGDEPRTWFRSLLFCMLSNLDASFLECDISMKEVKGAVISSIIGPNQTAFLSERQILDGCLTANEVIHMAKIEDHKLLLLKVDFEKAFDSVCWNFLLDIMTHMGFGDKWRQWIAFCLCSASISIFINSSPSKEFKMERDDALFFGKWSRSNAKNLIHIIKCFEEASGLKINLSKSRIFGVGINSDEVEAVASYLNCSHDSIPFMYLGLLVGKSLYFYDGWGDVVNQILYRLSAWKEKSLSIGGRLILVKSMFGSIRIYFLSLFKASKKIISLLESLRRRFFWGFKEEQHRISWVKWDSFLATPKLGGLVMVVLPLRLLLVVMVFGAIKDGWCLDGMRLMDIFPRIFALDSFQDCKISDRWGLVNVNWSGMWSRRIPPRGWALDDLDSLISVIGNLSFTKGSDKWVWRGMPWEFLKLAAYLLLFKISCLLIA</sequence>
<evidence type="ECO:0000256" key="1">
    <source>
        <dbReference type="SAM" id="Phobius"/>
    </source>
</evidence>
<proteinExistence type="predicted"/>
<name>A0ABQ5HGD8_9ASTR</name>
<dbReference type="PANTHER" id="PTHR33116">
    <property type="entry name" value="REVERSE TRANSCRIPTASE ZINC-BINDING DOMAIN-CONTAINING PROTEIN-RELATED-RELATED"/>
    <property type="match status" value="1"/>
</dbReference>
<reference evidence="2" key="2">
    <citation type="submission" date="2022-01" db="EMBL/GenBank/DDBJ databases">
        <authorList>
            <person name="Yamashiro T."/>
            <person name="Shiraishi A."/>
            <person name="Satake H."/>
            <person name="Nakayama K."/>
        </authorList>
    </citation>
    <scope>NUCLEOTIDE SEQUENCE</scope>
</reference>
<keyword evidence="1" id="KW-0812">Transmembrane</keyword>